<dbReference type="GO" id="GO:0006139">
    <property type="term" value="P:nucleobase-containing compound metabolic process"/>
    <property type="evidence" value="ECO:0007669"/>
    <property type="project" value="UniProtKB-ARBA"/>
</dbReference>
<evidence type="ECO:0000313" key="5">
    <source>
        <dbReference type="Proteomes" id="UP000318582"/>
    </source>
</evidence>
<dbReference type="GO" id="GO:0019239">
    <property type="term" value="F:deaminase activity"/>
    <property type="evidence" value="ECO:0007669"/>
    <property type="project" value="UniProtKB-ARBA"/>
</dbReference>
<dbReference type="EMBL" id="QEAQ01000021">
    <property type="protein sequence ID" value="TPX59809.1"/>
    <property type="molecule type" value="Genomic_DNA"/>
</dbReference>
<evidence type="ECO:0000256" key="1">
    <source>
        <dbReference type="ARBA" id="ARBA00022723"/>
    </source>
</evidence>
<name>A0A507E6W2_9FUNG</name>
<dbReference type="AlphaFoldDB" id="A0A507E6W2"/>
<keyword evidence="5" id="KW-1185">Reference proteome</keyword>
<accession>A0A507E6W2</accession>
<dbReference type="STRING" id="109895.A0A507E6W2"/>
<comment type="caution">
    <text evidence="4">The sequence shown here is derived from an EMBL/GenBank/DDBJ whole genome shotgun (WGS) entry which is preliminary data.</text>
</comment>
<feature type="domain" description="CMP/dCMP-type deaminase" evidence="3">
    <location>
        <begin position="62"/>
        <end position="170"/>
    </location>
</feature>
<dbReference type="GO" id="GO:0016814">
    <property type="term" value="F:hydrolase activity, acting on carbon-nitrogen (but not peptide) bonds, in cyclic amidines"/>
    <property type="evidence" value="ECO:0007669"/>
    <property type="project" value="UniProtKB-ARBA"/>
</dbReference>
<dbReference type="InterPro" id="IPR002125">
    <property type="entry name" value="CMP_dCMP_dom"/>
</dbReference>
<dbReference type="SUPFAM" id="SSF53927">
    <property type="entry name" value="Cytidine deaminase-like"/>
    <property type="match status" value="1"/>
</dbReference>
<dbReference type="Pfam" id="PF00383">
    <property type="entry name" value="dCMP_cyt_deam_1"/>
    <property type="match status" value="1"/>
</dbReference>
<evidence type="ECO:0000256" key="2">
    <source>
        <dbReference type="ARBA" id="ARBA00022833"/>
    </source>
</evidence>
<sequence>MDDLLATLTIADDHALDNTSATATNTTKKLRSSKPPVIATPLYTYPTPNDFGWVYNESLPLDNNYMDLASLTARSSLSLKGNMGAVLVRGPTAEAPNGTVLKVGNNVPFFPVAPPKTLKSCVEIHAEANVLTSCARLGIPTAGTWMYITFPPCKDCFMLLVYAGVKRVVFRRNLIVNDIRDVAAMWGIEIVERGITDEEQVAAERCSQIVRRWEEGGDGDAGC</sequence>
<gene>
    <name evidence="4" type="ORF">PhCBS80983_g02199</name>
</gene>
<keyword evidence="1" id="KW-0479">Metal-binding</keyword>
<reference evidence="4 5" key="1">
    <citation type="journal article" date="2019" name="Sci. Rep.">
        <title>Comparative genomics of chytrid fungi reveal insights into the obligate biotrophic and pathogenic lifestyle of Synchytrium endobioticum.</title>
        <authorList>
            <person name="van de Vossenberg B.T.L.H."/>
            <person name="Warris S."/>
            <person name="Nguyen H.D.T."/>
            <person name="van Gent-Pelzer M.P.E."/>
            <person name="Joly D.L."/>
            <person name="van de Geest H.C."/>
            <person name="Bonants P.J.M."/>
            <person name="Smith D.S."/>
            <person name="Levesque C.A."/>
            <person name="van der Lee T.A.J."/>
        </authorList>
    </citation>
    <scope>NUCLEOTIDE SEQUENCE [LARGE SCALE GENOMIC DNA]</scope>
    <source>
        <strain evidence="4 5">CBS 809.83</strain>
    </source>
</reference>
<evidence type="ECO:0000313" key="4">
    <source>
        <dbReference type="EMBL" id="TPX59809.1"/>
    </source>
</evidence>
<keyword evidence="2" id="KW-0862">Zinc</keyword>
<protein>
    <recommendedName>
        <fullName evidence="3">CMP/dCMP-type deaminase domain-containing protein</fullName>
    </recommendedName>
</protein>
<proteinExistence type="predicted"/>
<organism evidence="4 5">
    <name type="scientific">Powellomyces hirtus</name>
    <dbReference type="NCBI Taxonomy" id="109895"/>
    <lineage>
        <taxon>Eukaryota</taxon>
        <taxon>Fungi</taxon>
        <taxon>Fungi incertae sedis</taxon>
        <taxon>Chytridiomycota</taxon>
        <taxon>Chytridiomycota incertae sedis</taxon>
        <taxon>Chytridiomycetes</taxon>
        <taxon>Spizellomycetales</taxon>
        <taxon>Powellomycetaceae</taxon>
        <taxon>Powellomyces</taxon>
    </lineage>
</organism>
<dbReference type="Gene3D" id="3.40.140.10">
    <property type="entry name" value="Cytidine Deaminase, domain 2"/>
    <property type="match status" value="1"/>
</dbReference>
<dbReference type="GO" id="GO:0008270">
    <property type="term" value="F:zinc ion binding"/>
    <property type="evidence" value="ECO:0007669"/>
    <property type="project" value="InterPro"/>
</dbReference>
<dbReference type="Proteomes" id="UP000318582">
    <property type="component" value="Unassembled WGS sequence"/>
</dbReference>
<dbReference type="InterPro" id="IPR016192">
    <property type="entry name" value="APOBEC/CMP_deaminase_Zn-bd"/>
</dbReference>
<dbReference type="PROSITE" id="PS00903">
    <property type="entry name" value="CYT_DCMP_DEAMINASES_1"/>
    <property type="match status" value="1"/>
</dbReference>
<dbReference type="InterPro" id="IPR016193">
    <property type="entry name" value="Cytidine_deaminase-like"/>
</dbReference>
<evidence type="ECO:0000259" key="3">
    <source>
        <dbReference type="Pfam" id="PF00383"/>
    </source>
</evidence>